<organism evidence="1 2">
    <name type="scientific">Oikopleura dioica</name>
    <name type="common">Tunicate</name>
    <dbReference type="NCBI Taxonomy" id="34765"/>
    <lineage>
        <taxon>Eukaryota</taxon>
        <taxon>Metazoa</taxon>
        <taxon>Chordata</taxon>
        <taxon>Tunicata</taxon>
        <taxon>Appendicularia</taxon>
        <taxon>Copelata</taxon>
        <taxon>Oikopleuridae</taxon>
        <taxon>Oikopleura</taxon>
    </lineage>
</organism>
<evidence type="ECO:0000313" key="2">
    <source>
        <dbReference type="Proteomes" id="UP001158576"/>
    </source>
</evidence>
<accession>A0ABN7RK51</accession>
<evidence type="ECO:0000313" key="1">
    <source>
        <dbReference type="EMBL" id="CAG5079756.1"/>
    </source>
</evidence>
<reference evidence="1 2" key="1">
    <citation type="submission" date="2021-04" db="EMBL/GenBank/DDBJ databases">
        <authorList>
            <person name="Bliznina A."/>
        </authorList>
    </citation>
    <scope>NUCLEOTIDE SEQUENCE [LARGE SCALE GENOMIC DNA]</scope>
</reference>
<gene>
    <name evidence="1" type="ORF">OKIOD_LOCUS913</name>
</gene>
<keyword evidence="2" id="KW-1185">Reference proteome</keyword>
<dbReference type="InterPro" id="IPR015915">
    <property type="entry name" value="Kelch-typ_b-propeller"/>
</dbReference>
<sequence length="336" mass="37760">MLLALAIFGMNKKKWRGIMFKIRARLVNLNRGISAVRISESRLETFQASSREEDCPDNLLQEECIGECRMDFTNCRLLCETEYCLSICDREYNDCLNSCPCGENCPEGCRNCDHPLCPEEEPYYDEPKPFVDLHNAYIIDGVGSKTVQATIDATKEQFMWGVKYALVNDILFVFGGEEAGMDFNHRRIAYLDGCSFVFLNSALTLADGDKALICFEYTTQKKTCNYFDGEQVTIAPMTSYEHKYAGLGLYNGQPTTVGSFNWKAPSYAHVETLTESGWVYLGDHPAALYGHSLMGLSDGTVLSIGGYDAIKETAVTDIWRLQNDGWTLIGNLRKKV</sequence>
<name>A0ABN7RK51_OIKDI</name>
<dbReference type="Gene3D" id="2.120.10.80">
    <property type="entry name" value="Kelch-type beta propeller"/>
    <property type="match status" value="1"/>
</dbReference>
<proteinExistence type="predicted"/>
<dbReference type="Proteomes" id="UP001158576">
    <property type="component" value="Chromosome PAR"/>
</dbReference>
<dbReference type="EMBL" id="OU015568">
    <property type="protein sequence ID" value="CAG5079756.1"/>
    <property type="molecule type" value="Genomic_DNA"/>
</dbReference>
<dbReference type="SUPFAM" id="SSF117281">
    <property type="entry name" value="Kelch motif"/>
    <property type="match status" value="1"/>
</dbReference>
<protein>
    <submittedName>
        <fullName evidence="1">Oidioi.mRNA.OKI2018_I69.PAR.g9355.t1.cds</fullName>
    </submittedName>
</protein>